<dbReference type="Gene3D" id="3.90.1640.30">
    <property type="match status" value="1"/>
</dbReference>
<feature type="domain" description="Single-stranded-DNA-specific exonuclease RecJ C-terminal" evidence="9">
    <location>
        <begin position="569"/>
        <end position="790"/>
    </location>
</feature>
<dbReference type="Pfam" id="PF01368">
    <property type="entry name" value="DHH"/>
    <property type="match status" value="1"/>
</dbReference>
<feature type="coiled-coil region" evidence="6">
    <location>
        <begin position="300"/>
        <end position="327"/>
    </location>
</feature>
<keyword evidence="5 11" id="KW-0269">Exonuclease</keyword>
<evidence type="ECO:0000313" key="12">
    <source>
        <dbReference type="Proteomes" id="UP001519273"/>
    </source>
</evidence>
<feature type="domain" description="DDH" evidence="7">
    <location>
        <begin position="82"/>
        <end position="226"/>
    </location>
</feature>
<evidence type="ECO:0000313" key="11">
    <source>
        <dbReference type="EMBL" id="MBP1935160.1"/>
    </source>
</evidence>
<dbReference type="GO" id="GO:0004527">
    <property type="term" value="F:exonuclease activity"/>
    <property type="evidence" value="ECO:0007669"/>
    <property type="project" value="UniProtKB-KW"/>
</dbReference>
<dbReference type="RefSeq" id="WP_209844193.1">
    <property type="nucleotide sequence ID" value="NZ_CBCRVE010000001.1"/>
</dbReference>
<dbReference type="InterPro" id="IPR001667">
    <property type="entry name" value="DDH_dom"/>
</dbReference>
<evidence type="ECO:0000259" key="10">
    <source>
        <dbReference type="Pfam" id="PF17768"/>
    </source>
</evidence>
<protein>
    <recommendedName>
        <fullName evidence="2">Single-stranded-DNA-specific exonuclease RecJ</fullName>
    </recommendedName>
</protein>
<evidence type="ECO:0000259" key="8">
    <source>
        <dbReference type="Pfam" id="PF02272"/>
    </source>
</evidence>
<dbReference type="InterPro" id="IPR018779">
    <property type="entry name" value="RecJ_C"/>
</dbReference>
<dbReference type="PANTHER" id="PTHR30255">
    <property type="entry name" value="SINGLE-STRANDED-DNA-SPECIFIC EXONUCLEASE RECJ"/>
    <property type="match status" value="1"/>
</dbReference>
<keyword evidence="12" id="KW-1185">Reference proteome</keyword>
<comment type="similarity">
    <text evidence="1">Belongs to the RecJ family.</text>
</comment>
<accession>A0ABS4GY15</accession>
<dbReference type="Pfam" id="PF10141">
    <property type="entry name" value="ssDNA-exonuc_C"/>
    <property type="match status" value="1"/>
</dbReference>
<dbReference type="InterPro" id="IPR003156">
    <property type="entry name" value="DHHA1_dom"/>
</dbReference>
<dbReference type="SUPFAM" id="SSF64182">
    <property type="entry name" value="DHH phosphoesterases"/>
    <property type="match status" value="1"/>
</dbReference>
<proteinExistence type="inferred from homology"/>
<evidence type="ECO:0000256" key="4">
    <source>
        <dbReference type="ARBA" id="ARBA00022801"/>
    </source>
</evidence>
<dbReference type="PANTHER" id="PTHR30255:SF2">
    <property type="entry name" value="SINGLE-STRANDED-DNA-SPECIFIC EXONUCLEASE RECJ"/>
    <property type="match status" value="1"/>
</dbReference>
<reference evidence="11 12" key="1">
    <citation type="submission" date="2021-03" db="EMBL/GenBank/DDBJ databases">
        <title>Genomic Encyclopedia of Type Strains, Phase IV (KMG-IV): sequencing the most valuable type-strain genomes for metagenomic binning, comparative biology and taxonomic classification.</title>
        <authorList>
            <person name="Goeker M."/>
        </authorList>
    </citation>
    <scope>NUCLEOTIDE SEQUENCE [LARGE SCALE GENOMIC DNA]</scope>
    <source>
        <strain evidence="11 12">DSM 23491</strain>
    </source>
</reference>
<feature type="domain" description="DHHA1" evidence="8">
    <location>
        <begin position="348"/>
        <end position="442"/>
    </location>
</feature>
<comment type="caution">
    <text evidence="11">The sequence shown here is derived from an EMBL/GenBank/DDBJ whole genome shotgun (WGS) entry which is preliminary data.</text>
</comment>
<dbReference type="Pfam" id="PF02272">
    <property type="entry name" value="DHHA1"/>
    <property type="match status" value="1"/>
</dbReference>
<dbReference type="InterPro" id="IPR041122">
    <property type="entry name" value="RecJ_OB"/>
</dbReference>
<keyword evidence="4 11" id="KW-0378">Hydrolase</keyword>
<dbReference type="InterPro" id="IPR051673">
    <property type="entry name" value="SSDNA_exonuclease_RecJ"/>
</dbReference>
<feature type="domain" description="RecJ OB" evidence="10">
    <location>
        <begin position="461"/>
        <end position="562"/>
    </location>
</feature>
<dbReference type="Proteomes" id="UP001519273">
    <property type="component" value="Unassembled WGS sequence"/>
</dbReference>
<evidence type="ECO:0000259" key="7">
    <source>
        <dbReference type="Pfam" id="PF01368"/>
    </source>
</evidence>
<dbReference type="Gene3D" id="3.10.310.30">
    <property type="match status" value="1"/>
</dbReference>
<dbReference type="InterPro" id="IPR038763">
    <property type="entry name" value="DHH_sf"/>
</dbReference>
<name>A0ABS4GY15_9BACL</name>
<evidence type="ECO:0000256" key="3">
    <source>
        <dbReference type="ARBA" id="ARBA00022722"/>
    </source>
</evidence>
<gene>
    <name evidence="11" type="ORF">J2Z20_000021</name>
</gene>
<sequence>MLHSQYRWNIAEGDEEIERLFAEQLNISRLLASILVTRGIRTIKDAESFLYATTEEMHDPMLMLGMKEAVTRITSAVKQGEKILIYGDYDADGVSSTALMVHLMRKLNASYDIYIPHRSKEGYGLHNHAIDSAHKQGVSLIVTVDTGISAVKEIAHANELGIDVIVTDHHEPPEILPEAYTLVNPKIPGCPYPFKGLAGVGVAFKLAHAILGELPKEWMQIVAIGTVADLMPLTDENRILVRYGIEQMRQTSYPGIRALLKVSGVEVAYVTSTNIGFAMAPRINASGRLDHAMRAVTLLTTQNESEAEEIAEELDALNKERQNVVDDIVREADAQLQAKMQNGKLPDVIVLAGEGWNVGVVGIVASKILDRYYRPTIILGIDPETGNAKGSARSIPGFDIYEALTECSDVLDHYGGHTSAAGMSLHRDQLSVFEERLLQFASEVLEPEHFVPEMTVDKCCFIQDVPLQVIEELALLEPFGMGNPSPRFMFEGLKVNDFRKMGKDSKHLKLTLGQQSDIIEAVAFGKGIIGELVNDHTTVDVLAEVNINEWNGSRKPQLMLHDLRIPHIQLFDYRGTRDVLKEMVHFQKILEALPGYHSSQIAAVIQPSSPYKSKLNDTSLWVYDRNAGILPLNDLAKQNGYEAVRTLFMIESPETPSQLDRLFDALSLVENIVLFHGKMDKQERIKVPTREQFKTIYAFMLKYGAQPFSEEEILPILSRQTGCSVRMLRMVFDVFEELSFILRTNGIVTIVPTPPKRQLNTSLRYQELDAIAEMENQLFYASTPQLTAWIASRLQGVS</sequence>
<evidence type="ECO:0000256" key="6">
    <source>
        <dbReference type="SAM" id="Coils"/>
    </source>
</evidence>
<evidence type="ECO:0000256" key="1">
    <source>
        <dbReference type="ARBA" id="ARBA00005915"/>
    </source>
</evidence>
<dbReference type="InterPro" id="IPR004610">
    <property type="entry name" value="RecJ"/>
</dbReference>
<organism evidence="11 12">
    <name type="scientific">Paenibacillus sediminis</name>
    <dbReference type="NCBI Taxonomy" id="664909"/>
    <lineage>
        <taxon>Bacteria</taxon>
        <taxon>Bacillati</taxon>
        <taxon>Bacillota</taxon>
        <taxon>Bacilli</taxon>
        <taxon>Bacillales</taxon>
        <taxon>Paenibacillaceae</taxon>
        <taxon>Paenibacillus</taxon>
    </lineage>
</organism>
<keyword evidence="6" id="KW-0175">Coiled coil</keyword>
<evidence type="ECO:0000259" key="9">
    <source>
        <dbReference type="Pfam" id="PF10141"/>
    </source>
</evidence>
<dbReference type="Pfam" id="PF17768">
    <property type="entry name" value="RecJ_OB"/>
    <property type="match status" value="1"/>
</dbReference>
<dbReference type="EMBL" id="JAGGKP010000001">
    <property type="protein sequence ID" value="MBP1935160.1"/>
    <property type="molecule type" value="Genomic_DNA"/>
</dbReference>
<evidence type="ECO:0000256" key="5">
    <source>
        <dbReference type="ARBA" id="ARBA00022839"/>
    </source>
</evidence>
<keyword evidence="3" id="KW-0540">Nuclease</keyword>
<dbReference type="NCBIfam" id="TIGR00644">
    <property type="entry name" value="recJ"/>
    <property type="match status" value="1"/>
</dbReference>
<evidence type="ECO:0000256" key="2">
    <source>
        <dbReference type="ARBA" id="ARBA00019841"/>
    </source>
</evidence>